<dbReference type="KEGG" id="iho:Igni_0555"/>
<feature type="transmembrane region" description="Helical" evidence="1">
    <location>
        <begin position="31"/>
        <end position="51"/>
    </location>
</feature>
<evidence type="ECO:0000256" key="1">
    <source>
        <dbReference type="SAM" id="Phobius"/>
    </source>
</evidence>
<protein>
    <submittedName>
        <fullName evidence="2">Major facilitator superfamily MFS_1</fullName>
    </submittedName>
</protein>
<reference evidence="2 3" key="1">
    <citation type="journal article" date="2008" name="Genome Biol.">
        <title>A genomic analysis of the archaeal system Ignicoccus hospitalis-Nanoarchaeum equitans.</title>
        <authorList>
            <person name="Podar M."/>
            <person name="Anderson I."/>
            <person name="Makarova K.S."/>
            <person name="Elkins J.G."/>
            <person name="Ivanova N."/>
            <person name="Wall M.A."/>
            <person name="Lykidis A."/>
            <person name="Mavromatis K."/>
            <person name="Sun H."/>
            <person name="Hudson M.E."/>
            <person name="Chen W."/>
            <person name="Deciu C."/>
            <person name="Hutchison D."/>
            <person name="Eads J.R."/>
            <person name="Anderson A."/>
            <person name="Fernandes F."/>
            <person name="Szeto E."/>
            <person name="Lapidus A."/>
            <person name="Kyrpides N.C."/>
            <person name="Saier M.H.Jr."/>
            <person name="Richardson P.M."/>
            <person name="Rachel R."/>
            <person name="Huber H."/>
            <person name="Eisen J.A."/>
            <person name="Koonin E.V."/>
            <person name="Keller M."/>
            <person name="Stetter K.O."/>
        </authorList>
    </citation>
    <scope>NUCLEOTIDE SEQUENCE [LARGE SCALE GENOMIC DNA]</scope>
    <source>
        <strain evidence="3">KIN4/I / DSM 18386 / JCM 14125</strain>
    </source>
</reference>
<dbReference type="InterPro" id="IPR011701">
    <property type="entry name" value="MFS"/>
</dbReference>
<dbReference type="Pfam" id="PF07690">
    <property type="entry name" value="MFS_1"/>
    <property type="match status" value="1"/>
</dbReference>
<dbReference type="SUPFAM" id="SSF103473">
    <property type="entry name" value="MFS general substrate transporter"/>
    <property type="match status" value="1"/>
</dbReference>
<feature type="transmembrane region" description="Helical" evidence="1">
    <location>
        <begin position="184"/>
        <end position="210"/>
    </location>
</feature>
<dbReference type="GO" id="GO:0022857">
    <property type="term" value="F:transmembrane transporter activity"/>
    <property type="evidence" value="ECO:0007669"/>
    <property type="project" value="InterPro"/>
</dbReference>
<feature type="transmembrane region" description="Helical" evidence="1">
    <location>
        <begin position="87"/>
        <end position="110"/>
    </location>
</feature>
<keyword evidence="1" id="KW-1133">Transmembrane helix</keyword>
<dbReference type="EMBL" id="CP000816">
    <property type="protein sequence ID" value="ABU81737.1"/>
    <property type="molecule type" value="Genomic_DNA"/>
</dbReference>
<gene>
    <name evidence="2" type="ordered locus">Igni_0555</name>
</gene>
<organism evidence="2 3">
    <name type="scientific">Ignicoccus hospitalis (strain KIN4/I / DSM 18386 / JCM 14125)</name>
    <dbReference type="NCBI Taxonomy" id="453591"/>
    <lineage>
        <taxon>Archaea</taxon>
        <taxon>Thermoproteota</taxon>
        <taxon>Thermoprotei</taxon>
        <taxon>Desulfurococcales</taxon>
        <taxon>Desulfurococcaceae</taxon>
        <taxon>Ignicoccus</taxon>
    </lineage>
</organism>
<dbReference type="AlphaFoldDB" id="A8A9Y5"/>
<feature type="transmembrane region" description="Helical" evidence="1">
    <location>
        <begin position="216"/>
        <end position="236"/>
    </location>
</feature>
<feature type="transmembrane region" description="Helical" evidence="1">
    <location>
        <begin position="146"/>
        <end position="163"/>
    </location>
</feature>
<evidence type="ECO:0000313" key="3">
    <source>
        <dbReference type="Proteomes" id="UP000000262"/>
    </source>
</evidence>
<dbReference type="HOGENOM" id="CLU_770764_0_0_2"/>
<evidence type="ECO:0000313" key="2">
    <source>
        <dbReference type="EMBL" id="ABU81737.1"/>
    </source>
</evidence>
<keyword evidence="1" id="KW-0812">Transmembrane</keyword>
<name>A8A9Y5_IGNH4</name>
<dbReference type="Gene3D" id="1.20.1250.20">
    <property type="entry name" value="MFS general substrate transporter like domains"/>
    <property type="match status" value="1"/>
</dbReference>
<feature type="transmembrane region" description="Helical" evidence="1">
    <location>
        <begin position="315"/>
        <end position="340"/>
    </location>
</feature>
<sequence>MKGLLVATFLGVLSGVTLRTGSAFKELDEGLSFMAGLAVAFSLGRALVSFLSSEAVNKYGGKVTASGFAALSAIGLGYYLAPPSAYPALRLLHGLASGLTWPSMQALVMMSTKDHERARVSSLYFFVGNAGASLAYLIGALAPSEALLTSSLTLLTLSIYLFKESDKIKFVRRTKRGLFAPPPLPLLMMAISIGMLNVLVNSEIIMYLMGSAFGRWLSGALLSAASAAGSAASYFAGRALLDVRQSPASLFLPAAGSLVSSSFLLHGDPKTGAASVLFAQGFLAWWRSALTAAARAGDVGKRIGLINLGRDLGNVIGGITVSFFGTFGILMNIAICYVLTATSAPLTLSEGARKGDGGGGPAGI</sequence>
<dbReference type="GeneID" id="32154687"/>
<accession>A8A9Y5</accession>
<dbReference type="OrthoDB" id="382694at2157"/>
<feature type="transmembrane region" description="Helical" evidence="1">
    <location>
        <begin position="122"/>
        <end position="140"/>
    </location>
</feature>
<dbReference type="Proteomes" id="UP000000262">
    <property type="component" value="Chromosome"/>
</dbReference>
<dbReference type="RefSeq" id="WP_011998589.1">
    <property type="nucleotide sequence ID" value="NC_009776.1"/>
</dbReference>
<feature type="transmembrane region" description="Helical" evidence="1">
    <location>
        <begin position="63"/>
        <end position="81"/>
    </location>
</feature>
<dbReference type="InterPro" id="IPR036259">
    <property type="entry name" value="MFS_trans_sf"/>
</dbReference>
<proteinExistence type="predicted"/>
<keyword evidence="1" id="KW-0472">Membrane</keyword>
<keyword evidence="3" id="KW-1185">Reference proteome</keyword>
<dbReference type="eggNOG" id="arCOG05728">
    <property type="taxonomic scope" value="Archaea"/>
</dbReference>